<evidence type="ECO:0000313" key="4">
    <source>
        <dbReference type="EMBL" id="BAE50967.1"/>
    </source>
</evidence>
<name>Q2W5A8_PARM1</name>
<dbReference type="GO" id="GO:0032259">
    <property type="term" value="P:methylation"/>
    <property type="evidence" value="ECO:0007669"/>
    <property type="project" value="UniProtKB-KW"/>
</dbReference>
<dbReference type="Gene3D" id="3.40.50.150">
    <property type="entry name" value="Vaccinia Virus protein VP39"/>
    <property type="match status" value="1"/>
</dbReference>
<dbReference type="InterPro" id="IPR029063">
    <property type="entry name" value="SAM-dependent_MTases_sf"/>
</dbReference>
<dbReference type="InterPro" id="IPR050210">
    <property type="entry name" value="tRNA_Adenine-N(6)_MTase"/>
</dbReference>
<dbReference type="HOGENOM" id="CLU_061983_1_1_5"/>
<dbReference type="PANTHER" id="PTHR47739:SF1">
    <property type="entry name" value="TRNA1(VAL) (ADENINE(37)-N6)-METHYLTRANSFERASE"/>
    <property type="match status" value="1"/>
</dbReference>
<proteinExistence type="predicted"/>
<dbReference type="OrthoDB" id="5489421at2"/>
<sequence length="255" mass="26692">MIASETLTEDSLLNGKVRLLQPRDGYRAAIDPVLLAAALGARPGERVLDLGCGVGAAALCLLARCPDVEVDGLEVQETLAELARRNAVLNAVEGCFGIHLGDAAKPPAGLGGYHHVMTNPPFFERGSGTSAANESRAMAHEEKGLDLAGWLKAAVKLLRPKGRLTLIHRAERLGDILVGLRGRGVGDVVVVPLWPRADRAAGRVIVSARKGVRSPLRLLPGLVLHGEGGEFTPQANAILRGAGALDPLGCAEDKS</sequence>
<keyword evidence="2" id="KW-0949">S-adenosyl-L-methionine</keyword>
<dbReference type="AlphaFoldDB" id="Q2W5A8"/>
<dbReference type="STRING" id="342108.amb2163"/>
<dbReference type="GO" id="GO:0008168">
    <property type="term" value="F:methyltransferase activity"/>
    <property type="evidence" value="ECO:0007669"/>
    <property type="project" value="UniProtKB-KW"/>
</dbReference>
<accession>Q2W5A8</accession>
<dbReference type="Proteomes" id="UP000007058">
    <property type="component" value="Chromosome"/>
</dbReference>
<dbReference type="CDD" id="cd02440">
    <property type="entry name" value="AdoMet_MTases"/>
    <property type="match status" value="1"/>
</dbReference>
<dbReference type="PANTHER" id="PTHR47739">
    <property type="entry name" value="TRNA1(VAL) (ADENINE(37)-N6)-METHYLTRANSFERASE"/>
    <property type="match status" value="1"/>
</dbReference>
<dbReference type="InterPro" id="IPR007848">
    <property type="entry name" value="Small_mtfrase_dom"/>
</dbReference>
<dbReference type="Pfam" id="PF05175">
    <property type="entry name" value="MTS"/>
    <property type="match status" value="1"/>
</dbReference>
<evidence type="ECO:0000259" key="3">
    <source>
        <dbReference type="Pfam" id="PF05175"/>
    </source>
</evidence>
<gene>
    <name evidence="4" type="ordered locus">amb2163</name>
</gene>
<keyword evidence="5" id="KW-1185">Reference proteome</keyword>
<dbReference type="SUPFAM" id="SSF53335">
    <property type="entry name" value="S-adenosyl-L-methionine-dependent methyltransferases"/>
    <property type="match status" value="1"/>
</dbReference>
<dbReference type="EMBL" id="AP007255">
    <property type="protein sequence ID" value="BAE50967.1"/>
    <property type="molecule type" value="Genomic_DNA"/>
</dbReference>
<reference evidence="4 5" key="1">
    <citation type="journal article" date="2005" name="DNA Res.">
        <title>Complete genome sequence of the facultative anaerobic magnetotactic bacterium Magnetospirillum sp. strain AMB-1.</title>
        <authorList>
            <person name="Matsunaga T."/>
            <person name="Okamura Y."/>
            <person name="Fukuda Y."/>
            <person name="Wahyudi A.T."/>
            <person name="Murase Y."/>
            <person name="Takeyama H."/>
        </authorList>
    </citation>
    <scope>NUCLEOTIDE SEQUENCE [LARGE SCALE GENOMIC DNA]</scope>
    <source>
        <strain evidence="5">ATCC 700264 / AMB-1</strain>
    </source>
</reference>
<feature type="domain" description="Methyltransferase small" evidence="3">
    <location>
        <begin position="34"/>
        <end position="132"/>
    </location>
</feature>
<protein>
    <submittedName>
        <fullName evidence="4">Predicted O-methyltransferase</fullName>
    </submittedName>
</protein>
<evidence type="ECO:0000313" key="5">
    <source>
        <dbReference type="Proteomes" id="UP000007058"/>
    </source>
</evidence>
<dbReference type="RefSeq" id="WP_011384562.1">
    <property type="nucleotide sequence ID" value="NC_007626.1"/>
</dbReference>
<keyword evidence="1" id="KW-0489">Methyltransferase</keyword>
<organism evidence="4 5">
    <name type="scientific">Paramagnetospirillum magneticum (strain ATCC 700264 / AMB-1)</name>
    <name type="common">Magnetospirillum magneticum</name>
    <dbReference type="NCBI Taxonomy" id="342108"/>
    <lineage>
        <taxon>Bacteria</taxon>
        <taxon>Pseudomonadati</taxon>
        <taxon>Pseudomonadota</taxon>
        <taxon>Alphaproteobacteria</taxon>
        <taxon>Rhodospirillales</taxon>
        <taxon>Magnetospirillaceae</taxon>
        <taxon>Paramagnetospirillum</taxon>
    </lineage>
</organism>
<dbReference type="KEGG" id="mag:amb2163"/>
<keyword evidence="1" id="KW-0808">Transferase</keyword>
<evidence type="ECO:0000256" key="2">
    <source>
        <dbReference type="ARBA" id="ARBA00022691"/>
    </source>
</evidence>
<evidence type="ECO:0000256" key="1">
    <source>
        <dbReference type="ARBA" id="ARBA00022603"/>
    </source>
</evidence>